<dbReference type="AlphaFoldDB" id="A0A1X9YSF5"/>
<dbReference type="EMBL" id="CP021235">
    <property type="protein sequence ID" value="ARS35826.1"/>
    <property type="molecule type" value="Genomic_DNA"/>
</dbReference>
<organism evidence="1 2">
    <name type="scientific">Pontibacter actiniarum</name>
    <dbReference type="NCBI Taxonomy" id="323450"/>
    <lineage>
        <taxon>Bacteria</taxon>
        <taxon>Pseudomonadati</taxon>
        <taxon>Bacteroidota</taxon>
        <taxon>Cytophagia</taxon>
        <taxon>Cytophagales</taxon>
        <taxon>Hymenobacteraceae</taxon>
        <taxon>Pontibacter</taxon>
    </lineage>
</organism>
<dbReference type="Proteomes" id="UP000266292">
    <property type="component" value="Chromosome"/>
</dbReference>
<dbReference type="OrthoDB" id="10001630at2"/>
<gene>
    <name evidence="1" type="ORF">CA264_10430</name>
</gene>
<protein>
    <submittedName>
        <fullName evidence="1">Uncharacterized protein</fullName>
    </submittedName>
</protein>
<dbReference type="STRING" id="709015.GCA_000472485_02105"/>
<keyword evidence="2" id="KW-1185">Reference proteome</keyword>
<accession>A0A1X9YSF5</accession>
<evidence type="ECO:0000313" key="1">
    <source>
        <dbReference type="EMBL" id="ARS35826.1"/>
    </source>
</evidence>
<dbReference type="KEGG" id="pact:CA264_10430"/>
<proteinExistence type="predicted"/>
<name>A0A1X9YSF5_9BACT</name>
<reference evidence="2" key="1">
    <citation type="submission" date="2017-05" db="EMBL/GenBank/DDBJ databases">
        <authorList>
            <person name="Ray J."/>
            <person name="Price M."/>
            <person name="Deutschbauer A."/>
        </authorList>
    </citation>
    <scope>NUCLEOTIDE SEQUENCE [LARGE SCALE GENOMIC DNA]</scope>
    <source>
        <strain evidence="2">DSM 19842</strain>
    </source>
</reference>
<sequence length="243" mass="28123">MTKKKSFKDIFFSELPKLDVHIMNHGAFDGEVSEIYYNDYSPGKEEEFEDYLNKLLSQFTEELNTDLEEVRHPKTMLVNLRNRCEQLNGQFQLIRTEQQNKVLTNKNPVPQDKIDFFNTMTDLQESYIDQAQTHVEEIIAELETEKGEVSNSIDLKLQFNLKKKEVATLFLLLESAGFIKNVNSSDVLKFIEKHVMFEQGGVYKPITALSTQLSQIRNDGVLKPHTVERLKQKLSEASIETNN</sequence>
<evidence type="ECO:0000313" key="2">
    <source>
        <dbReference type="Proteomes" id="UP000266292"/>
    </source>
</evidence>
<dbReference type="RefSeq" id="WP_025606953.1">
    <property type="nucleotide sequence ID" value="NZ_CP021235.1"/>
</dbReference>